<dbReference type="PANTHER" id="PTHR34473:SF2">
    <property type="entry name" value="UPF0699 TRANSMEMBRANE PROTEIN YDBT"/>
    <property type="match status" value="1"/>
</dbReference>
<feature type="domain" description="YdbS-like PH" evidence="3">
    <location>
        <begin position="535"/>
        <end position="609"/>
    </location>
</feature>
<feature type="transmembrane region" description="Helical" evidence="2">
    <location>
        <begin position="354"/>
        <end position="378"/>
    </location>
</feature>
<feature type="domain" description="YdbS-like PH" evidence="3">
    <location>
        <begin position="421"/>
        <end position="469"/>
    </location>
</feature>
<sequence length="658" mass="69068">MACATPGGQPFGDQPAGGQPFVDQPWADTADTTSPGRSGGLEPLQPDAPDVWHRVHPLTPFVRSWLLLVALVWGIGHTFVEDIVSALIKGEPISVDVGGPVQVVGAGLFIALLCGVLGLLIGLGLLSWWFTRYQITREHVRFRSGWFFRTQRQARLDRVQGIDIERKFLPRILGLAALKFDVADGGSSVLELSYLGRDHARLLRKQLLVASHEAADDALAVSRGQRTGDSAILAQGTVESAASANGSVVGQAGGTSGKVAASEGGALPTGGAAAHTAPWDSSGTAAAPAAGTGAVRGAPGEASIPPGAAVEEAGTASSSMPDRDGVDVRVARKYGLLTEKDELRQVFTVPTGRVLLSLVCSVPAVLLALVLVAAAVAWVVYPDALLVLVPTAVPMLLGVVSGLYGRLEKSWGFTLSEVPSGVRSRAGLFNERSSTIPTGRVQALEVTRPALWRIFGGHRVVVTTAGKGGAEAAQGLGSLVLPVGTAEQVRVILALLLPLPDDPEPLVTEGIDGVGDGGRFTTSPRRARWFDPVTWRRTGFAMDDSSLVLRRGRLSRHASVVPHHKTQSVALSQGPLERRLRLASFAVHVTAGSVTTSVDHLDVDRAREAQWRQSELARAARERVGAHRGNAGAVTSDTRGSDVAVDIPRAGGPVPLRP</sequence>
<dbReference type="Proteomes" id="UP001553031">
    <property type="component" value="Unassembled WGS sequence"/>
</dbReference>
<accession>A0ABV3KFR9</accession>
<proteinExistence type="predicted"/>
<feature type="region of interest" description="Disordered" evidence="1">
    <location>
        <begin position="1"/>
        <end position="43"/>
    </location>
</feature>
<feature type="transmembrane region" description="Helical" evidence="2">
    <location>
        <begin position="108"/>
        <end position="131"/>
    </location>
</feature>
<feature type="domain" description="YdbS-like PH" evidence="3">
    <location>
        <begin position="128"/>
        <end position="207"/>
    </location>
</feature>
<evidence type="ECO:0000256" key="1">
    <source>
        <dbReference type="SAM" id="MobiDB-lite"/>
    </source>
</evidence>
<feature type="region of interest" description="Disordered" evidence="1">
    <location>
        <begin position="268"/>
        <end position="323"/>
    </location>
</feature>
<keyword evidence="2" id="KW-0812">Transmembrane</keyword>
<feature type="transmembrane region" description="Helical" evidence="2">
    <location>
        <begin position="384"/>
        <end position="404"/>
    </location>
</feature>
<organism evidence="4 5">
    <name type="scientific">Kocuria salsicia</name>
    <dbReference type="NCBI Taxonomy" id="664639"/>
    <lineage>
        <taxon>Bacteria</taxon>
        <taxon>Bacillati</taxon>
        <taxon>Actinomycetota</taxon>
        <taxon>Actinomycetes</taxon>
        <taxon>Micrococcales</taxon>
        <taxon>Micrococcaceae</taxon>
        <taxon>Kocuria</taxon>
    </lineage>
</organism>
<protein>
    <submittedName>
        <fullName evidence="4">PH domain-containing protein</fullName>
    </submittedName>
</protein>
<dbReference type="EMBL" id="JBFBLL010000007">
    <property type="protein sequence ID" value="MEV8158638.1"/>
    <property type="molecule type" value="Genomic_DNA"/>
</dbReference>
<evidence type="ECO:0000313" key="5">
    <source>
        <dbReference type="Proteomes" id="UP001553031"/>
    </source>
</evidence>
<dbReference type="PANTHER" id="PTHR34473">
    <property type="entry name" value="UPF0699 TRANSMEMBRANE PROTEIN YDBS"/>
    <property type="match status" value="1"/>
</dbReference>
<comment type="caution">
    <text evidence="4">The sequence shown here is derived from an EMBL/GenBank/DDBJ whole genome shotgun (WGS) entry which is preliminary data.</text>
</comment>
<keyword evidence="5" id="KW-1185">Reference proteome</keyword>
<evidence type="ECO:0000256" key="2">
    <source>
        <dbReference type="SAM" id="Phobius"/>
    </source>
</evidence>
<dbReference type="RefSeq" id="WP_363785360.1">
    <property type="nucleotide sequence ID" value="NZ_JBFBLL010000007.1"/>
</dbReference>
<dbReference type="Pfam" id="PF03703">
    <property type="entry name" value="bPH_2"/>
    <property type="match status" value="3"/>
</dbReference>
<feature type="compositionally biased region" description="Low complexity" evidence="1">
    <location>
        <begin position="283"/>
        <end position="300"/>
    </location>
</feature>
<feature type="transmembrane region" description="Helical" evidence="2">
    <location>
        <begin position="65"/>
        <end position="88"/>
    </location>
</feature>
<feature type="region of interest" description="Disordered" evidence="1">
    <location>
        <begin position="622"/>
        <end position="658"/>
    </location>
</feature>
<evidence type="ECO:0000313" key="4">
    <source>
        <dbReference type="EMBL" id="MEV8158638.1"/>
    </source>
</evidence>
<name>A0ABV3KFR9_9MICC</name>
<keyword evidence="2" id="KW-1133">Transmembrane helix</keyword>
<gene>
    <name evidence="4" type="ORF">AB0O96_10615</name>
</gene>
<evidence type="ECO:0000259" key="3">
    <source>
        <dbReference type="Pfam" id="PF03703"/>
    </source>
</evidence>
<reference evidence="4 5" key="1">
    <citation type="submission" date="2024-06" db="EMBL/GenBank/DDBJ databases">
        <title>The Natural Products Discovery Center: Release of the First 8490 Sequenced Strains for Exploring Actinobacteria Biosynthetic Diversity.</title>
        <authorList>
            <person name="Kalkreuter E."/>
            <person name="Kautsar S.A."/>
            <person name="Yang D."/>
            <person name="Bader C.D."/>
            <person name="Teijaro C.N."/>
            <person name="Fluegel L."/>
            <person name="Davis C.M."/>
            <person name="Simpson J.R."/>
            <person name="Lauterbach L."/>
            <person name="Steele A.D."/>
            <person name="Gui C."/>
            <person name="Meng S."/>
            <person name="Li G."/>
            <person name="Viehrig K."/>
            <person name="Ye F."/>
            <person name="Su P."/>
            <person name="Kiefer A.F."/>
            <person name="Nichols A."/>
            <person name="Cepeda A.J."/>
            <person name="Yan W."/>
            <person name="Fan B."/>
            <person name="Jiang Y."/>
            <person name="Adhikari A."/>
            <person name="Zheng C.-J."/>
            <person name="Schuster L."/>
            <person name="Cowan T.M."/>
            <person name="Smanski M.J."/>
            <person name="Chevrette M.G."/>
            <person name="De Carvalho L.P.S."/>
            <person name="Shen B."/>
        </authorList>
    </citation>
    <scope>NUCLEOTIDE SEQUENCE [LARGE SCALE GENOMIC DNA]</scope>
    <source>
        <strain evidence="4 5">NPDC079179</strain>
    </source>
</reference>
<keyword evidence="2" id="KW-0472">Membrane</keyword>
<dbReference type="InterPro" id="IPR005182">
    <property type="entry name" value="YdbS-like_PH"/>
</dbReference>